<accession>E4ZUH3</accession>
<evidence type="ECO:0000313" key="2">
    <source>
        <dbReference type="Proteomes" id="UP000002668"/>
    </source>
</evidence>
<dbReference type="Proteomes" id="UP000002668">
    <property type="component" value="Genome"/>
</dbReference>
<reference evidence="2" key="1">
    <citation type="journal article" date="2011" name="Nat. Commun.">
        <title>Effector diversification within compartments of the Leptosphaeria maculans genome affected by Repeat-Induced Point mutations.</title>
        <authorList>
            <person name="Rouxel T."/>
            <person name="Grandaubert J."/>
            <person name="Hane J.K."/>
            <person name="Hoede C."/>
            <person name="van de Wouw A.P."/>
            <person name="Couloux A."/>
            <person name="Dominguez V."/>
            <person name="Anthouard V."/>
            <person name="Bally P."/>
            <person name="Bourras S."/>
            <person name="Cozijnsen A.J."/>
            <person name="Ciuffetti L.M."/>
            <person name="Degrave A."/>
            <person name="Dilmaghani A."/>
            <person name="Duret L."/>
            <person name="Fudal I."/>
            <person name="Goodwin S.B."/>
            <person name="Gout L."/>
            <person name="Glaser N."/>
            <person name="Linglin J."/>
            <person name="Kema G.H.J."/>
            <person name="Lapalu N."/>
            <person name="Lawrence C.B."/>
            <person name="May K."/>
            <person name="Meyer M."/>
            <person name="Ollivier B."/>
            <person name="Poulain J."/>
            <person name="Schoch C.L."/>
            <person name="Simon A."/>
            <person name="Spatafora J.W."/>
            <person name="Stachowiak A."/>
            <person name="Turgeon B.G."/>
            <person name="Tyler B.M."/>
            <person name="Vincent D."/>
            <person name="Weissenbach J."/>
            <person name="Amselem J."/>
            <person name="Quesneville H."/>
            <person name="Oliver R.P."/>
            <person name="Wincker P."/>
            <person name="Balesdent M.-H."/>
            <person name="Howlett B.J."/>
        </authorList>
    </citation>
    <scope>NUCLEOTIDE SEQUENCE [LARGE SCALE GENOMIC DNA]</scope>
    <source>
        <strain evidence="2">JN3 / isolate v23.1.3 / race Av1-4-5-6-7-8</strain>
    </source>
</reference>
<proteinExistence type="predicted"/>
<dbReference type="EMBL" id="FP929126">
    <property type="protein sequence ID" value="CBX95052.1"/>
    <property type="molecule type" value="Genomic_DNA"/>
</dbReference>
<organism evidence="2">
    <name type="scientific">Leptosphaeria maculans (strain JN3 / isolate v23.1.3 / race Av1-4-5-6-7-8)</name>
    <name type="common">Blackleg fungus</name>
    <name type="synonym">Phoma lingam</name>
    <dbReference type="NCBI Taxonomy" id="985895"/>
    <lineage>
        <taxon>Eukaryota</taxon>
        <taxon>Fungi</taxon>
        <taxon>Dikarya</taxon>
        <taxon>Ascomycota</taxon>
        <taxon>Pezizomycotina</taxon>
        <taxon>Dothideomycetes</taxon>
        <taxon>Pleosporomycetidae</taxon>
        <taxon>Pleosporales</taxon>
        <taxon>Pleosporineae</taxon>
        <taxon>Leptosphaeriaceae</taxon>
        <taxon>Plenodomus</taxon>
        <taxon>Plenodomus lingam/Leptosphaeria maculans species complex</taxon>
    </lineage>
</organism>
<dbReference type="VEuPathDB" id="FungiDB:LEMA_uP114670.1"/>
<keyword evidence="2" id="KW-1185">Reference proteome</keyword>
<name>E4ZUH3_LEPMJ</name>
<gene>
    <name evidence="1" type="ORF">LEMA_uP114670.1</name>
</gene>
<protein>
    <submittedName>
        <fullName evidence="1">Predicted protein</fullName>
    </submittedName>
</protein>
<dbReference type="HOGENOM" id="CLU_2904607_0_0_1"/>
<sequence>MSGLTSRARKRIILHALRIHASLCPAMQFTVCGGSGSVYQDSYRYLSDEKHVSRVWFASKKL</sequence>
<dbReference type="AlphaFoldDB" id="E4ZUH3"/>
<dbReference type="InParanoid" id="E4ZUH3"/>
<evidence type="ECO:0000313" key="1">
    <source>
        <dbReference type="EMBL" id="CBX95052.1"/>
    </source>
</evidence>